<reference evidence="8 9" key="1">
    <citation type="submission" date="2023-06" db="EMBL/GenBank/DDBJ databases">
        <title>Roseiconus lacunae JC819 isolated from Gulf of Mannar region, Tamil Nadu.</title>
        <authorList>
            <person name="Pk S."/>
            <person name="Ch S."/>
            <person name="Ch V.R."/>
        </authorList>
    </citation>
    <scope>NUCLEOTIDE SEQUENCE [LARGE SCALE GENOMIC DNA]</scope>
    <source>
        <strain evidence="8 9">JC819</strain>
    </source>
</reference>
<evidence type="ECO:0000256" key="5">
    <source>
        <dbReference type="ARBA" id="ARBA00022679"/>
    </source>
</evidence>
<comment type="catalytic activity">
    <reaction evidence="6">
        <text>thymidine + phosphate = 2-deoxy-alpha-D-ribose 1-phosphate + thymine</text>
        <dbReference type="Rhea" id="RHEA:16037"/>
        <dbReference type="ChEBI" id="CHEBI:17748"/>
        <dbReference type="ChEBI" id="CHEBI:17821"/>
        <dbReference type="ChEBI" id="CHEBI:43474"/>
        <dbReference type="ChEBI" id="CHEBI:57259"/>
        <dbReference type="EC" id="2.4.2.4"/>
    </reaction>
</comment>
<evidence type="ECO:0000256" key="6">
    <source>
        <dbReference type="ARBA" id="ARBA00048550"/>
    </source>
</evidence>
<dbReference type="SUPFAM" id="SSF54680">
    <property type="entry name" value="Pyrimidine nucleoside phosphorylase C-terminal domain"/>
    <property type="match status" value="1"/>
</dbReference>
<dbReference type="RefSeq" id="WP_149494843.1">
    <property type="nucleotide sequence ID" value="NZ_JASZZN010000038.1"/>
</dbReference>
<dbReference type="InterPro" id="IPR000312">
    <property type="entry name" value="Glycosyl_Trfase_fam3"/>
</dbReference>
<evidence type="ECO:0000259" key="7">
    <source>
        <dbReference type="SMART" id="SM00941"/>
    </source>
</evidence>
<name>A0ABT7PS64_9BACT</name>
<evidence type="ECO:0000313" key="8">
    <source>
        <dbReference type="EMBL" id="MDM4019349.1"/>
    </source>
</evidence>
<keyword evidence="4 8" id="KW-0328">Glycosyltransferase</keyword>
<dbReference type="PANTHER" id="PTHR10515:SF0">
    <property type="entry name" value="THYMIDINE PHOSPHORYLASE"/>
    <property type="match status" value="1"/>
</dbReference>
<dbReference type="InterPro" id="IPR017459">
    <property type="entry name" value="Glycosyl_Trfase_fam3_N_dom"/>
</dbReference>
<sequence>MLAANLLVKKREGEQLSDDEIRFLIDGFCDGSVTDYQMSAFAMAVCLKGMSPGETECLTRAMLESGGRMPRTCSGDTPRVDKHSTGGLGDKVSVILAPLLAACGVHVPMISGRGLGLTGGTLDKLESIPGFRTDLNESECDGALRDVGAFIVSASDQIAPADRRLYALRDVTGTVESISLITASILSKKLAANLDALVMDVKVGSAAFMPSLNQASALAESICRVGTACGLPTSVLISDMDQPLGSAVGNAIEINESLAILRGECRDQPTVERARELTMLLCSELLVATKASSDYKQARDRLEDALQGGHALERLMAMIAQQHGRLDGPLPLAKKHVIEATHDGWVRRIDSRTIGLTVVEMGGGRRRVGDPIDHSVGVAMQVLVGDRVVRGQPLMEVYCSSPGQQDEVNRLSATIELGEQPAEPIPLILNAGS</sequence>
<evidence type="ECO:0000256" key="3">
    <source>
        <dbReference type="ARBA" id="ARBA00011892"/>
    </source>
</evidence>
<dbReference type="GO" id="GO:0009032">
    <property type="term" value="F:thymidine phosphorylase activity"/>
    <property type="evidence" value="ECO:0007669"/>
    <property type="project" value="UniProtKB-EC"/>
</dbReference>
<dbReference type="NCBIfam" id="NF004490">
    <property type="entry name" value="PRK05820.1"/>
    <property type="match status" value="1"/>
</dbReference>
<dbReference type="NCBIfam" id="TIGR02644">
    <property type="entry name" value="Y_phosphoryl"/>
    <property type="match status" value="1"/>
</dbReference>
<dbReference type="EMBL" id="JASZZN010000038">
    <property type="protein sequence ID" value="MDM4019349.1"/>
    <property type="molecule type" value="Genomic_DNA"/>
</dbReference>
<dbReference type="Pfam" id="PF07831">
    <property type="entry name" value="PYNP_C"/>
    <property type="match status" value="1"/>
</dbReference>
<dbReference type="InterPro" id="IPR018090">
    <property type="entry name" value="Pyrmidine_PPas_bac/euk"/>
</dbReference>
<dbReference type="PANTHER" id="PTHR10515">
    <property type="entry name" value="THYMIDINE PHOSPHORYLASE"/>
    <property type="match status" value="1"/>
</dbReference>
<dbReference type="InterPro" id="IPR013102">
    <property type="entry name" value="PYNP_C"/>
</dbReference>
<protein>
    <recommendedName>
        <fullName evidence="3">thymidine phosphorylase</fullName>
        <ecNumber evidence="3">2.4.2.4</ecNumber>
    </recommendedName>
</protein>
<evidence type="ECO:0000256" key="4">
    <source>
        <dbReference type="ARBA" id="ARBA00022676"/>
    </source>
</evidence>
<dbReference type="PROSITE" id="PS00647">
    <property type="entry name" value="THYMID_PHOSPHORYLASE"/>
    <property type="match status" value="1"/>
</dbReference>
<accession>A0ABT7PS64</accession>
<dbReference type="Pfam" id="PF02885">
    <property type="entry name" value="Glycos_trans_3N"/>
    <property type="match status" value="1"/>
</dbReference>
<evidence type="ECO:0000313" key="9">
    <source>
        <dbReference type="Proteomes" id="UP001239462"/>
    </source>
</evidence>
<dbReference type="Gene3D" id="3.90.1170.30">
    <property type="entry name" value="Pyrimidine nucleoside phosphorylase-like, C-terminal domain"/>
    <property type="match status" value="1"/>
</dbReference>
<dbReference type="EC" id="2.4.2.4" evidence="3"/>
<comment type="caution">
    <text evidence="8">The sequence shown here is derived from an EMBL/GenBank/DDBJ whole genome shotgun (WGS) entry which is preliminary data.</text>
</comment>
<dbReference type="SMART" id="SM00941">
    <property type="entry name" value="PYNP_C"/>
    <property type="match status" value="1"/>
</dbReference>
<dbReference type="InterPro" id="IPR017872">
    <property type="entry name" value="Pyrmidine_PPase_CS"/>
</dbReference>
<dbReference type="SUPFAM" id="SSF47648">
    <property type="entry name" value="Nucleoside phosphorylase/phosphoribosyltransferase N-terminal domain"/>
    <property type="match status" value="1"/>
</dbReference>
<dbReference type="InterPro" id="IPR000053">
    <property type="entry name" value="Thymidine/pyrmidine_PPase"/>
</dbReference>
<dbReference type="SUPFAM" id="SSF52418">
    <property type="entry name" value="Nucleoside phosphorylase/phosphoribosyltransferase catalytic domain"/>
    <property type="match status" value="1"/>
</dbReference>
<comment type="subunit">
    <text evidence="2">Homodimer.</text>
</comment>
<feature type="domain" description="Pyrimidine nucleoside phosphorylase C-terminal" evidence="7">
    <location>
        <begin position="345"/>
        <end position="418"/>
    </location>
</feature>
<keyword evidence="9" id="KW-1185">Reference proteome</keyword>
<proteinExistence type="inferred from homology"/>
<dbReference type="InterPro" id="IPR036566">
    <property type="entry name" value="PYNP-like_C_sf"/>
</dbReference>
<organism evidence="8 9">
    <name type="scientific">Roseiconus lacunae</name>
    <dbReference type="NCBI Taxonomy" id="2605694"/>
    <lineage>
        <taxon>Bacteria</taxon>
        <taxon>Pseudomonadati</taxon>
        <taxon>Planctomycetota</taxon>
        <taxon>Planctomycetia</taxon>
        <taxon>Pirellulales</taxon>
        <taxon>Pirellulaceae</taxon>
        <taxon>Roseiconus</taxon>
    </lineage>
</organism>
<evidence type="ECO:0000256" key="1">
    <source>
        <dbReference type="ARBA" id="ARBA00006915"/>
    </source>
</evidence>
<dbReference type="Proteomes" id="UP001239462">
    <property type="component" value="Unassembled WGS sequence"/>
</dbReference>
<dbReference type="InterPro" id="IPR035902">
    <property type="entry name" value="Nuc_phospho_transferase"/>
</dbReference>
<dbReference type="Gene3D" id="3.40.1030.10">
    <property type="entry name" value="Nucleoside phosphorylase/phosphoribosyltransferase catalytic domain"/>
    <property type="match status" value="1"/>
</dbReference>
<dbReference type="Gene3D" id="1.20.970.10">
    <property type="entry name" value="Transferase, Pyrimidine Nucleoside Phosphorylase, Chain C"/>
    <property type="match status" value="1"/>
</dbReference>
<keyword evidence="5 8" id="KW-0808">Transferase</keyword>
<dbReference type="Pfam" id="PF00591">
    <property type="entry name" value="Glycos_transf_3"/>
    <property type="match status" value="1"/>
</dbReference>
<comment type="similarity">
    <text evidence="1">Belongs to the thymidine/pyrimidine-nucleoside phosphorylase family.</text>
</comment>
<evidence type="ECO:0000256" key="2">
    <source>
        <dbReference type="ARBA" id="ARBA00011738"/>
    </source>
</evidence>
<dbReference type="InterPro" id="IPR036320">
    <property type="entry name" value="Glycosyl_Trfase_fam3_N_dom_sf"/>
</dbReference>
<gene>
    <name evidence="8" type="ORF">QTN89_28095</name>
</gene>
<dbReference type="PIRSF" id="PIRSF000478">
    <property type="entry name" value="TP_PyNP"/>
    <property type="match status" value="1"/>
</dbReference>